<evidence type="ECO:0000256" key="4">
    <source>
        <dbReference type="ARBA" id="ARBA00023026"/>
    </source>
</evidence>
<dbReference type="InterPro" id="IPR036708">
    <property type="entry name" value="BipD-like_sf"/>
</dbReference>
<proteinExistence type="inferred from homology"/>
<dbReference type="SUPFAM" id="SSF140693">
    <property type="entry name" value="IpaD-like"/>
    <property type="match status" value="1"/>
</dbReference>
<name>A0A7H8UG48_ENTCL</name>
<evidence type="ECO:0000256" key="5">
    <source>
        <dbReference type="ARBA" id="ARBA00023054"/>
    </source>
</evidence>
<keyword evidence="3" id="KW-0964">Secreted</keyword>
<dbReference type="RefSeq" id="WP_176610115.1">
    <property type="nucleotide sequence ID" value="NZ_CP056117.1"/>
</dbReference>
<evidence type="ECO:0000313" key="7">
    <source>
        <dbReference type="Proteomes" id="UP000509421"/>
    </source>
</evidence>
<dbReference type="AlphaFoldDB" id="A0A7H8UG48"/>
<protein>
    <submittedName>
        <fullName evidence="6">IpaD/SipD/SspD family type III secretion system needle tip protein</fullName>
    </submittedName>
</protein>
<dbReference type="EMBL" id="CP056117">
    <property type="protein sequence ID" value="QKZ98828.1"/>
    <property type="molecule type" value="Genomic_DNA"/>
</dbReference>
<dbReference type="Proteomes" id="UP000509421">
    <property type="component" value="Chromosome"/>
</dbReference>
<organism evidence="6 7">
    <name type="scientific">Enterobacter cloacae</name>
    <dbReference type="NCBI Taxonomy" id="550"/>
    <lineage>
        <taxon>Bacteria</taxon>
        <taxon>Pseudomonadati</taxon>
        <taxon>Pseudomonadota</taxon>
        <taxon>Gammaproteobacteria</taxon>
        <taxon>Enterobacterales</taxon>
        <taxon>Enterobacteriaceae</taxon>
        <taxon>Enterobacter</taxon>
        <taxon>Enterobacter cloacae complex</taxon>
    </lineage>
</organism>
<dbReference type="InterPro" id="IPR009483">
    <property type="entry name" value="IpaD/BipD/SipD"/>
</dbReference>
<comment type="similarity">
    <text evidence="2">Belongs to the invasin protein D family.</text>
</comment>
<evidence type="ECO:0000313" key="6">
    <source>
        <dbReference type="EMBL" id="QKZ98828.1"/>
    </source>
</evidence>
<accession>A0A7H8UG48</accession>
<gene>
    <name evidence="6" type="ORF">HWQ14_14675</name>
</gene>
<dbReference type="Gene3D" id="1.20.1710.10">
    <property type="entry name" value="IpaD-like"/>
    <property type="match status" value="1"/>
</dbReference>
<evidence type="ECO:0000256" key="2">
    <source>
        <dbReference type="ARBA" id="ARBA00007741"/>
    </source>
</evidence>
<keyword evidence="4" id="KW-0843">Virulence</keyword>
<comment type="subcellular location">
    <subcellularLocation>
        <location evidence="1">Secreted</location>
    </subcellularLocation>
</comment>
<reference evidence="6 7" key="1">
    <citation type="submission" date="2020-06" db="EMBL/GenBank/DDBJ databases">
        <title>Long-read sequencing of DSM26481-BlokeschLab.</title>
        <authorList>
            <person name="Blokesch M."/>
        </authorList>
    </citation>
    <scope>NUCLEOTIDE SEQUENCE [LARGE SCALE GENOMIC DNA]</scope>
    <source>
        <strain evidence="6 7">DSM 26481</strain>
    </source>
</reference>
<evidence type="ECO:0000256" key="3">
    <source>
        <dbReference type="ARBA" id="ARBA00022525"/>
    </source>
</evidence>
<keyword evidence="5" id="KW-0175">Coiled coil</keyword>
<evidence type="ECO:0000256" key="1">
    <source>
        <dbReference type="ARBA" id="ARBA00004613"/>
    </source>
</evidence>
<sequence length="373" mass="40367">MLPVSGSATAPVRPLVVETPMISASQVAEVGMGSTSELNTVLLKQLISALTSTESDNQLEDIRKVLQQHGLETSDEAFLKSKLRAALAEIKAANDKAGTTATVEEMISVRYQQVDKTAAALGTIKDEIAQNRIKANFSENQLKATMQTSLQEIAEAEEAAKARTGDNEISVHTSYSKLWAVMAEAIKNIRTNYVDFYAGLMQKYTEMYEAYNEYVQKASADAVKAGEDGNNVDFNNNTMKGGYDKFNNAVNGMDLGSVANWDKMTDEQKASMTATLEPAFKVDQGSGKISFNLDQYNGRPYYPSDGGGKVSTSSYQAWLASFNAIGTGLQSNMQSFAQRYTQANSTFDNLNKVLSGAISSMADSAKDVLKALG</sequence>
<dbReference type="Pfam" id="PF06511">
    <property type="entry name" value="T3SS_TC"/>
    <property type="match status" value="2"/>
</dbReference>
<dbReference type="GO" id="GO:0005576">
    <property type="term" value="C:extracellular region"/>
    <property type="evidence" value="ECO:0007669"/>
    <property type="project" value="UniProtKB-SubCell"/>
</dbReference>